<evidence type="ECO:0000313" key="2">
    <source>
        <dbReference type="Proteomes" id="UP001501081"/>
    </source>
</evidence>
<evidence type="ECO:0000313" key="1">
    <source>
        <dbReference type="EMBL" id="GAA3978018.1"/>
    </source>
</evidence>
<name>A0ABP7Q7S5_9SPHI</name>
<comment type="caution">
    <text evidence="1">The sequence shown here is derived from an EMBL/GenBank/DDBJ whole genome shotgun (WGS) entry which is preliminary data.</text>
</comment>
<dbReference type="EMBL" id="BAABAK010000016">
    <property type="protein sequence ID" value="GAA3978018.1"/>
    <property type="molecule type" value="Genomic_DNA"/>
</dbReference>
<organism evidence="1 2">
    <name type="scientific">Pedobacter ginsengiterrae</name>
    <dbReference type="NCBI Taxonomy" id="871696"/>
    <lineage>
        <taxon>Bacteria</taxon>
        <taxon>Pseudomonadati</taxon>
        <taxon>Bacteroidota</taxon>
        <taxon>Sphingobacteriia</taxon>
        <taxon>Sphingobacteriales</taxon>
        <taxon>Sphingobacteriaceae</taxon>
        <taxon>Pedobacter</taxon>
    </lineage>
</organism>
<gene>
    <name evidence="1" type="ORF">GCM10022246_32860</name>
</gene>
<accession>A0ABP7Q7S5</accession>
<evidence type="ECO:0008006" key="3">
    <source>
        <dbReference type="Google" id="ProtNLM"/>
    </source>
</evidence>
<sequence>MISCKKDRTEPDGKKDVLTGAWQESGLTGGFARLVVFEPGGGFSLKASDKEGLLTTLSGKYTIEGDNLKVSITEQTERQANGSMLKTTVNTKLYENGKFLITYLSILTINHITYPADGPVSTISKFNKILPL</sequence>
<keyword evidence="2" id="KW-1185">Reference proteome</keyword>
<reference evidence="2" key="1">
    <citation type="journal article" date="2019" name="Int. J. Syst. Evol. Microbiol.">
        <title>The Global Catalogue of Microorganisms (GCM) 10K type strain sequencing project: providing services to taxonomists for standard genome sequencing and annotation.</title>
        <authorList>
            <consortium name="The Broad Institute Genomics Platform"/>
            <consortium name="The Broad Institute Genome Sequencing Center for Infectious Disease"/>
            <person name="Wu L."/>
            <person name="Ma J."/>
        </authorList>
    </citation>
    <scope>NUCLEOTIDE SEQUENCE [LARGE SCALE GENOMIC DNA]</scope>
    <source>
        <strain evidence="2">JCM 17338</strain>
    </source>
</reference>
<protein>
    <recommendedName>
        <fullName evidence="3">Lipocalin-like domain-containing protein</fullName>
    </recommendedName>
</protein>
<dbReference type="Proteomes" id="UP001501081">
    <property type="component" value="Unassembled WGS sequence"/>
</dbReference>
<proteinExistence type="predicted"/>